<keyword evidence="6" id="KW-1185">Reference proteome</keyword>
<evidence type="ECO:0000256" key="1">
    <source>
        <dbReference type="ARBA" id="ARBA00023002"/>
    </source>
</evidence>
<feature type="domain" description="Mannitol dehydrogenase C-terminal" evidence="4">
    <location>
        <begin position="287"/>
        <end position="475"/>
    </location>
</feature>
<dbReference type="InterPro" id="IPR000669">
    <property type="entry name" value="Mannitol_DH"/>
</dbReference>
<dbReference type="RefSeq" id="WP_379910341.1">
    <property type="nucleotide sequence ID" value="NZ_JBHSWE010000001.1"/>
</dbReference>
<dbReference type="SUPFAM" id="SSF48179">
    <property type="entry name" value="6-phosphogluconate dehydrogenase C-terminal domain-like"/>
    <property type="match status" value="1"/>
</dbReference>
<keyword evidence="2" id="KW-0520">NAD</keyword>
<dbReference type="InterPro" id="IPR013328">
    <property type="entry name" value="6PGD_dom2"/>
</dbReference>
<evidence type="ECO:0000256" key="2">
    <source>
        <dbReference type="ARBA" id="ARBA00023027"/>
    </source>
</evidence>
<dbReference type="PRINTS" id="PR00084">
    <property type="entry name" value="MTLDHDRGNASE"/>
</dbReference>
<dbReference type="InterPro" id="IPR013131">
    <property type="entry name" value="Mannitol_DH_N"/>
</dbReference>
<keyword evidence="1 5" id="KW-0560">Oxidoreductase</keyword>
<organism evidence="5 6">
    <name type="scientific">Marinobacterium aestuariivivens</name>
    <dbReference type="NCBI Taxonomy" id="1698799"/>
    <lineage>
        <taxon>Bacteria</taxon>
        <taxon>Pseudomonadati</taxon>
        <taxon>Pseudomonadota</taxon>
        <taxon>Gammaproteobacteria</taxon>
        <taxon>Oceanospirillales</taxon>
        <taxon>Oceanospirillaceae</taxon>
        <taxon>Marinobacterium</taxon>
    </lineage>
</organism>
<proteinExistence type="predicted"/>
<reference evidence="6" key="1">
    <citation type="journal article" date="2019" name="Int. J. Syst. Evol. Microbiol.">
        <title>The Global Catalogue of Microorganisms (GCM) 10K type strain sequencing project: providing services to taxonomists for standard genome sequencing and annotation.</title>
        <authorList>
            <consortium name="The Broad Institute Genomics Platform"/>
            <consortium name="The Broad Institute Genome Sequencing Center for Infectious Disease"/>
            <person name="Wu L."/>
            <person name="Ma J."/>
        </authorList>
    </citation>
    <scope>NUCLEOTIDE SEQUENCE [LARGE SCALE GENOMIC DNA]</scope>
    <source>
        <strain evidence="6">NBRC 111756</strain>
    </source>
</reference>
<sequence length="492" mass="54188">MKLKAENLSLLGDGILKPAYDRNRLRHGIVHIGVGGFHRAHQAVYTDELLQRGGSLDWGICGVGLRDSDKAMQRVLEDQDHLYSVMTLGAATAPAVQVIGAISAYLFAPDAPDAVIEKLACADTRIVSLTITEGGYLIDDHSGEFDFSHPDIEHDLAHPGTPRSVFGYLSAALGKRRDRGLPAFTLLSCDNLPQNGDRARQALLGFARRQNPVLADWIAQHVTFPNSMVDRITPMTTAAHKALLRNETGLDDGWPVVCESFTQWVLEDDFCNGRPEWESVGVQFTQDVTPYEKMKMRLLNAGHSAMSYLGYMAGYRYSHEVMRDPQFAAFIRTFMDADVTPTLGIIAGIDLERYKDTLIERFSNPSIGDQLSRLCMDGSSKIPKFILATLEERLAAEASIARFALILASWALYLRGALQADADYRVEDPAAPRLLQACRQPDGLCARFLGLEEIYGSRLHASAALNSAFEAALYRLETQGIAATLDEPDLVA</sequence>
<dbReference type="PROSITE" id="PS00974">
    <property type="entry name" value="MANNITOL_DHGENASE"/>
    <property type="match status" value="1"/>
</dbReference>
<dbReference type="InterPro" id="IPR050988">
    <property type="entry name" value="Mannitol_DH/Oxidoreductase"/>
</dbReference>
<dbReference type="Pfam" id="PF08125">
    <property type="entry name" value="Mannitol_dh_C"/>
    <property type="match status" value="1"/>
</dbReference>
<dbReference type="Gene3D" id="1.10.1040.10">
    <property type="entry name" value="N-(1-d-carboxylethyl)-l-norvaline Dehydrogenase, domain 2"/>
    <property type="match status" value="1"/>
</dbReference>
<dbReference type="EMBL" id="JBHSWE010000001">
    <property type="protein sequence ID" value="MFC6671859.1"/>
    <property type="molecule type" value="Genomic_DNA"/>
</dbReference>
<dbReference type="PANTHER" id="PTHR43362:SF1">
    <property type="entry name" value="MANNITOL DEHYDROGENASE 2-RELATED"/>
    <property type="match status" value="1"/>
</dbReference>
<evidence type="ECO:0000259" key="3">
    <source>
        <dbReference type="Pfam" id="PF01232"/>
    </source>
</evidence>
<protein>
    <submittedName>
        <fullName evidence="5">Mannitol dehydrogenase family protein</fullName>
        <ecNumber evidence="5">1.1.1.-</ecNumber>
    </submittedName>
</protein>
<evidence type="ECO:0000313" key="5">
    <source>
        <dbReference type="EMBL" id="MFC6671859.1"/>
    </source>
</evidence>
<evidence type="ECO:0000313" key="6">
    <source>
        <dbReference type="Proteomes" id="UP001596422"/>
    </source>
</evidence>
<accession>A0ABW2A3B9</accession>
<dbReference type="GO" id="GO:0016491">
    <property type="term" value="F:oxidoreductase activity"/>
    <property type="evidence" value="ECO:0007669"/>
    <property type="project" value="UniProtKB-KW"/>
</dbReference>
<dbReference type="InterPro" id="IPR023027">
    <property type="entry name" value="Mannitol_DH_CS"/>
</dbReference>
<dbReference type="Pfam" id="PF01232">
    <property type="entry name" value="Mannitol_dh"/>
    <property type="match status" value="1"/>
</dbReference>
<dbReference type="InterPro" id="IPR013118">
    <property type="entry name" value="Mannitol_DH_C"/>
</dbReference>
<dbReference type="Gene3D" id="3.40.50.720">
    <property type="entry name" value="NAD(P)-binding Rossmann-like Domain"/>
    <property type="match status" value="1"/>
</dbReference>
<evidence type="ECO:0000259" key="4">
    <source>
        <dbReference type="Pfam" id="PF08125"/>
    </source>
</evidence>
<dbReference type="InterPro" id="IPR036291">
    <property type="entry name" value="NAD(P)-bd_dom_sf"/>
</dbReference>
<comment type="caution">
    <text evidence="5">The sequence shown here is derived from an EMBL/GenBank/DDBJ whole genome shotgun (WGS) entry which is preliminary data.</text>
</comment>
<dbReference type="EC" id="1.1.1.-" evidence="5"/>
<dbReference type="Proteomes" id="UP001596422">
    <property type="component" value="Unassembled WGS sequence"/>
</dbReference>
<gene>
    <name evidence="5" type="ORF">ACFQDL_18650</name>
</gene>
<dbReference type="SUPFAM" id="SSF51735">
    <property type="entry name" value="NAD(P)-binding Rossmann-fold domains"/>
    <property type="match status" value="1"/>
</dbReference>
<dbReference type="InterPro" id="IPR008927">
    <property type="entry name" value="6-PGluconate_DH-like_C_sf"/>
</dbReference>
<name>A0ABW2A3B9_9GAMM</name>
<feature type="domain" description="Mannitol dehydrogenase N-terminal" evidence="3">
    <location>
        <begin position="28"/>
        <end position="278"/>
    </location>
</feature>
<dbReference type="PANTHER" id="PTHR43362">
    <property type="entry name" value="MANNITOL DEHYDROGENASE DSF1-RELATED"/>
    <property type="match status" value="1"/>
</dbReference>